<comment type="similarity">
    <text evidence="2">Belongs to the membrane fusion protein (MFP) (TC 8.A.1) family.</text>
</comment>
<dbReference type="SUPFAM" id="SSF111369">
    <property type="entry name" value="HlyD-like secretion proteins"/>
    <property type="match status" value="1"/>
</dbReference>
<dbReference type="PANTHER" id="PTHR30469">
    <property type="entry name" value="MULTIDRUG RESISTANCE PROTEIN MDTA"/>
    <property type="match status" value="1"/>
</dbReference>
<dbReference type="Gene3D" id="2.40.50.100">
    <property type="match status" value="1"/>
</dbReference>
<dbReference type="Gene3D" id="2.40.420.20">
    <property type="match status" value="1"/>
</dbReference>
<organism evidence="9 10">
    <name type="scientific">Rhizobium giardinii</name>
    <dbReference type="NCBI Taxonomy" id="56731"/>
    <lineage>
        <taxon>Bacteria</taxon>
        <taxon>Pseudomonadati</taxon>
        <taxon>Pseudomonadota</taxon>
        <taxon>Alphaproteobacteria</taxon>
        <taxon>Hyphomicrobiales</taxon>
        <taxon>Rhizobiaceae</taxon>
        <taxon>Rhizobium/Agrobacterium group</taxon>
        <taxon>Rhizobium</taxon>
    </lineage>
</organism>
<dbReference type="AlphaFoldDB" id="A0A7W8X9U4"/>
<dbReference type="GO" id="GO:1990281">
    <property type="term" value="C:efflux pump complex"/>
    <property type="evidence" value="ECO:0007669"/>
    <property type="project" value="TreeGrafter"/>
</dbReference>
<feature type="chain" id="PRO_5030830378" evidence="5">
    <location>
        <begin position="18"/>
        <end position="354"/>
    </location>
</feature>
<dbReference type="Proteomes" id="UP000585507">
    <property type="component" value="Unassembled WGS sequence"/>
</dbReference>
<accession>A0A7W8X9U4</accession>
<protein>
    <submittedName>
        <fullName evidence="9">RND family efflux transporter MFP subunit</fullName>
    </submittedName>
</protein>
<dbReference type="NCBIfam" id="TIGR01730">
    <property type="entry name" value="RND_mfp"/>
    <property type="match status" value="1"/>
</dbReference>
<keyword evidence="4" id="KW-0175">Coiled coil</keyword>
<dbReference type="InterPro" id="IPR058627">
    <property type="entry name" value="MdtA-like_C"/>
</dbReference>
<comment type="subcellular location">
    <subcellularLocation>
        <location evidence="1">Cell envelope</location>
    </subcellularLocation>
</comment>
<dbReference type="GO" id="GO:0015562">
    <property type="term" value="F:efflux transmembrane transporter activity"/>
    <property type="evidence" value="ECO:0007669"/>
    <property type="project" value="TreeGrafter"/>
</dbReference>
<feature type="domain" description="Multidrug resistance protein MdtA-like alpha-helical hairpin" evidence="6">
    <location>
        <begin position="97"/>
        <end position="166"/>
    </location>
</feature>
<dbReference type="InterPro" id="IPR058625">
    <property type="entry name" value="MdtA-like_BSH"/>
</dbReference>
<evidence type="ECO:0000313" key="10">
    <source>
        <dbReference type="Proteomes" id="UP000585507"/>
    </source>
</evidence>
<sequence length="354" mass="37986">MQSFRLLGIGLACAVLAACEDKAEVTPPPQMVRVVAVSKTQYQPGAEITGEVKARIQTELSFRISGRVIERWVDVGSHVRAGEILARLNDTEQQADLDVARAALESAQAVVNQKTLAFERARALVKSQAIPQQSFDEARKELTSAQASLEAAEAALATAEDALSYTELKADTDGIITARTLEVGQVVSAAQSAFTLAHDGPRDAVFDVFESFFLGGPPLADVEVAPVGDRTLEVHAAIREISPVIDTKAGTIRIKVGFPQDAQWPLGTPVVGKLRSSPRSGMVLPFNAIASDKGEPAVWRVNNETRSVSLRKVAVARYRKSDFVVTSGIAPNDLIVTEGGKFLKEGEAVAWEDK</sequence>
<dbReference type="InterPro" id="IPR058624">
    <property type="entry name" value="MdtA-like_HH"/>
</dbReference>
<dbReference type="Gene3D" id="2.40.30.170">
    <property type="match status" value="1"/>
</dbReference>
<evidence type="ECO:0000259" key="7">
    <source>
        <dbReference type="Pfam" id="PF25917"/>
    </source>
</evidence>
<dbReference type="Pfam" id="PF25876">
    <property type="entry name" value="HH_MFP_RND"/>
    <property type="match status" value="1"/>
</dbReference>
<reference evidence="9 10" key="1">
    <citation type="submission" date="2020-08" db="EMBL/GenBank/DDBJ databases">
        <title>Genomic Encyclopedia of Type Strains, Phase IV (KMG-V): Genome sequencing to study the core and pangenomes of soil and plant-associated prokaryotes.</title>
        <authorList>
            <person name="Whitman W."/>
        </authorList>
    </citation>
    <scope>NUCLEOTIDE SEQUENCE [LARGE SCALE GENOMIC DNA]</scope>
    <source>
        <strain evidence="9 10">SEMIA 4084</strain>
    </source>
</reference>
<dbReference type="RefSeq" id="WP_018327689.1">
    <property type="nucleotide sequence ID" value="NZ_JACHBK010000010.1"/>
</dbReference>
<dbReference type="Pfam" id="PF25917">
    <property type="entry name" value="BSH_RND"/>
    <property type="match status" value="1"/>
</dbReference>
<evidence type="ECO:0000313" key="9">
    <source>
        <dbReference type="EMBL" id="MBB5537559.1"/>
    </source>
</evidence>
<gene>
    <name evidence="9" type="ORF">GGD55_004279</name>
</gene>
<evidence type="ECO:0000256" key="4">
    <source>
        <dbReference type="SAM" id="Coils"/>
    </source>
</evidence>
<keyword evidence="10" id="KW-1185">Reference proteome</keyword>
<dbReference type="InterPro" id="IPR006143">
    <property type="entry name" value="RND_pump_MFP"/>
</dbReference>
<dbReference type="PANTHER" id="PTHR30469:SF38">
    <property type="entry name" value="HLYD FAMILY SECRETION PROTEIN"/>
    <property type="match status" value="1"/>
</dbReference>
<feature type="signal peptide" evidence="5">
    <location>
        <begin position="1"/>
        <end position="17"/>
    </location>
</feature>
<evidence type="ECO:0000256" key="3">
    <source>
        <dbReference type="ARBA" id="ARBA00022448"/>
    </source>
</evidence>
<comment type="caution">
    <text evidence="9">The sequence shown here is derived from an EMBL/GenBank/DDBJ whole genome shotgun (WGS) entry which is preliminary data.</text>
</comment>
<evidence type="ECO:0000256" key="2">
    <source>
        <dbReference type="ARBA" id="ARBA00009477"/>
    </source>
</evidence>
<evidence type="ECO:0000259" key="6">
    <source>
        <dbReference type="Pfam" id="PF25876"/>
    </source>
</evidence>
<feature type="domain" description="Multidrug resistance protein MdtA-like C-terminal permuted SH3" evidence="8">
    <location>
        <begin position="283"/>
        <end position="341"/>
    </location>
</feature>
<keyword evidence="5" id="KW-0732">Signal</keyword>
<name>A0A7W8X9U4_9HYPH</name>
<dbReference type="Gene3D" id="1.10.287.470">
    <property type="entry name" value="Helix hairpin bin"/>
    <property type="match status" value="1"/>
</dbReference>
<feature type="domain" description="Multidrug resistance protein MdtA-like barrel-sandwich hybrid" evidence="7">
    <location>
        <begin position="59"/>
        <end position="195"/>
    </location>
</feature>
<keyword evidence="3" id="KW-0813">Transport</keyword>
<dbReference type="PROSITE" id="PS51257">
    <property type="entry name" value="PROKAR_LIPOPROTEIN"/>
    <property type="match status" value="1"/>
</dbReference>
<dbReference type="Pfam" id="PF25967">
    <property type="entry name" value="RND-MFP_C"/>
    <property type="match status" value="1"/>
</dbReference>
<evidence type="ECO:0000256" key="5">
    <source>
        <dbReference type="SAM" id="SignalP"/>
    </source>
</evidence>
<proteinExistence type="inferred from homology"/>
<evidence type="ECO:0000259" key="8">
    <source>
        <dbReference type="Pfam" id="PF25967"/>
    </source>
</evidence>
<feature type="coiled-coil region" evidence="4">
    <location>
        <begin position="135"/>
        <end position="169"/>
    </location>
</feature>
<dbReference type="EMBL" id="JACHBK010000010">
    <property type="protein sequence ID" value="MBB5537559.1"/>
    <property type="molecule type" value="Genomic_DNA"/>
</dbReference>
<evidence type="ECO:0000256" key="1">
    <source>
        <dbReference type="ARBA" id="ARBA00004196"/>
    </source>
</evidence>